<dbReference type="InterPro" id="IPR052107">
    <property type="entry name" value="HEAT6"/>
</dbReference>
<accession>A0ABC8RXR1</accession>
<evidence type="ECO:0000313" key="1">
    <source>
        <dbReference type="EMBL" id="CAK9149774.1"/>
    </source>
</evidence>
<sequence length="89" mass="9994">MIQVLDESLRAISGFKGTEDLFDDKLLHNPFTSDYIKIKTVSSAPSYGSESPAVNKDESKTWRSGGEQWFEAMEKHMPLILQHSSSMVS</sequence>
<dbReference type="Proteomes" id="UP001642360">
    <property type="component" value="Unassembled WGS sequence"/>
</dbReference>
<proteinExistence type="predicted"/>
<dbReference type="AlphaFoldDB" id="A0ABC8RXR1"/>
<organism evidence="1 2">
    <name type="scientific">Ilex paraguariensis</name>
    <name type="common">yerba mate</name>
    <dbReference type="NCBI Taxonomy" id="185542"/>
    <lineage>
        <taxon>Eukaryota</taxon>
        <taxon>Viridiplantae</taxon>
        <taxon>Streptophyta</taxon>
        <taxon>Embryophyta</taxon>
        <taxon>Tracheophyta</taxon>
        <taxon>Spermatophyta</taxon>
        <taxon>Magnoliopsida</taxon>
        <taxon>eudicotyledons</taxon>
        <taxon>Gunneridae</taxon>
        <taxon>Pentapetalae</taxon>
        <taxon>asterids</taxon>
        <taxon>campanulids</taxon>
        <taxon>Aquifoliales</taxon>
        <taxon>Aquifoliaceae</taxon>
        <taxon>Ilex</taxon>
    </lineage>
</organism>
<keyword evidence="2" id="KW-1185">Reference proteome</keyword>
<gene>
    <name evidence="1" type="ORF">ILEXP_LOCUS17843</name>
</gene>
<dbReference type="PANTHER" id="PTHR13366:SF0">
    <property type="entry name" value="HEAT REPEAT-CONTAINING PROTEIN 6"/>
    <property type="match status" value="1"/>
</dbReference>
<comment type="caution">
    <text evidence="1">The sequence shown here is derived from an EMBL/GenBank/DDBJ whole genome shotgun (WGS) entry which is preliminary data.</text>
</comment>
<evidence type="ECO:0000313" key="2">
    <source>
        <dbReference type="Proteomes" id="UP001642360"/>
    </source>
</evidence>
<dbReference type="PANTHER" id="PTHR13366">
    <property type="entry name" value="MALARIA ANTIGEN-RELATED"/>
    <property type="match status" value="1"/>
</dbReference>
<reference evidence="1 2" key="1">
    <citation type="submission" date="2024-02" db="EMBL/GenBank/DDBJ databases">
        <authorList>
            <person name="Vignale AGUSTIN F."/>
            <person name="Sosa J E."/>
            <person name="Modenutti C."/>
        </authorList>
    </citation>
    <scope>NUCLEOTIDE SEQUENCE [LARGE SCALE GENOMIC DNA]</scope>
</reference>
<dbReference type="EMBL" id="CAUOFW020001936">
    <property type="protein sequence ID" value="CAK9149774.1"/>
    <property type="molecule type" value="Genomic_DNA"/>
</dbReference>
<protein>
    <submittedName>
        <fullName evidence="1">Uncharacterized protein</fullName>
    </submittedName>
</protein>
<name>A0ABC8RXR1_9AQUA</name>